<dbReference type="InParanoid" id="A0A0C3IRZ2"/>
<dbReference type="AlphaFoldDB" id="A0A0C3IRZ2"/>
<proteinExistence type="predicted"/>
<evidence type="ECO:0000313" key="2">
    <source>
        <dbReference type="EMBL" id="KIN99687.1"/>
    </source>
</evidence>
<protein>
    <submittedName>
        <fullName evidence="2">Uncharacterized protein</fullName>
    </submittedName>
</protein>
<reference evidence="3" key="2">
    <citation type="submission" date="2015-01" db="EMBL/GenBank/DDBJ databases">
        <title>Evolutionary Origins and Diversification of the Mycorrhizal Mutualists.</title>
        <authorList>
            <consortium name="DOE Joint Genome Institute"/>
            <consortium name="Mycorrhizal Genomics Consortium"/>
            <person name="Kohler A."/>
            <person name="Kuo A."/>
            <person name="Nagy L.G."/>
            <person name="Floudas D."/>
            <person name="Copeland A."/>
            <person name="Barry K.W."/>
            <person name="Cichocki N."/>
            <person name="Veneault-Fourrey C."/>
            <person name="LaButti K."/>
            <person name="Lindquist E.A."/>
            <person name="Lipzen A."/>
            <person name="Lundell T."/>
            <person name="Morin E."/>
            <person name="Murat C."/>
            <person name="Riley R."/>
            <person name="Ohm R."/>
            <person name="Sun H."/>
            <person name="Tunlid A."/>
            <person name="Henrissat B."/>
            <person name="Grigoriev I.V."/>
            <person name="Hibbett D.S."/>
            <person name="Martin F."/>
        </authorList>
    </citation>
    <scope>NUCLEOTIDE SEQUENCE [LARGE SCALE GENOMIC DNA]</scope>
    <source>
        <strain evidence="3">Marx 270</strain>
    </source>
</reference>
<dbReference type="HOGENOM" id="CLU_3107394_0_0_1"/>
<reference evidence="2 3" key="1">
    <citation type="submission" date="2014-04" db="EMBL/GenBank/DDBJ databases">
        <authorList>
            <consortium name="DOE Joint Genome Institute"/>
            <person name="Kuo A."/>
            <person name="Kohler A."/>
            <person name="Costa M.D."/>
            <person name="Nagy L.G."/>
            <person name="Floudas D."/>
            <person name="Copeland A."/>
            <person name="Barry K.W."/>
            <person name="Cichocki N."/>
            <person name="Veneault-Fourrey C."/>
            <person name="LaButti K."/>
            <person name="Lindquist E.A."/>
            <person name="Lipzen A."/>
            <person name="Lundell T."/>
            <person name="Morin E."/>
            <person name="Murat C."/>
            <person name="Sun H."/>
            <person name="Tunlid A."/>
            <person name="Henrissat B."/>
            <person name="Grigoriev I.V."/>
            <person name="Hibbett D.S."/>
            <person name="Martin F."/>
            <person name="Nordberg H.P."/>
            <person name="Cantor M.N."/>
            <person name="Hua S.X."/>
        </authorList>
    </citation>
    <scope>NUCLEOTIDE SEQUENCE [LARGE SCALE GENOMIC DNA]</scope>
    <source>
        <strain evidence="2 3">Marx 270</strain>
    </source>
</reference>
<name>A0A0C3IRZ2_PISTI</name>
<feature type="compositionally biased region" description="Basic and acidic residues" evidence="1">
    <location>
        <begin position="31"/>
        <end position="51"/>
    </location>
</feature>
<organism evidence="2 3">
    <name type="scientific">Pisolithus tinctorius Marx 270</name>
    <dbReference type="NCBI Taxonomy" id="870435"/>
    <lineage>
        <taxon>Eukaryota</taxon>
        <taxon>Fungi</taxon>
        <taxon>Dikarya</taxon>
        <taxon>Basidiomycota</taxon>
        <taxon>Agaricomycotina</taxon>
        <taxon>Agaricomycetes</taxon>
        <taxon>Agaricomycetidae</taxon>
        <taxon>Boletales</taxon>
        <taxon>Sclerodermatineae</taxon>
        <taxon>Pisolithaceae</taxon>
        <taxon>Pisolithus</taxon>
    </lineage>
</organism>
<evidence type="ECO:0000256" key="1">
    <source>
        <dbReference type="SAM" id="MobiDB-lite"/>
    </source>
</evidence>
<dbReference type="Proteomes" id="UP000054217">
    <property type="component" value="Unassembled WGS sequence"/>
</dbReference>
<evidence type="ECO:0000313" key="3">
    <source>
        <dbReference type="Proteomes" id="UP000054217"/>
    </source>
</evidence>
<keyword evidence="3" id="KW-1185">Reference proteome</keyword>
<gene>
    <name evidence="2" type="ORF">M404DRAFT_1004402</name>
</gene>
<sequence>MIIQGCKVLSVSHILLAGASSPKSLGVNRSPDSRTDERGAKEQKRSNDARN</sequence>
<feature type="region of interest" description="Disordered" evidence="1">
    <location>
        <begin position="20"/>
        <end position="51"/>
    </location>
</feature>
<dbReference type="EMBL" id="KN832002">
    <property type="protein sequence ID" value="KIN99687.1"/>
    <property type="molecule type" value="Genomic_DNA"/>
</dbReference>
<accession>A0A0C3IRZ2</accession>